<dbReference type="RefSeq" id="WP_243010868.1">
    <property type="nucleotide sequence ID" value="NZ_JALGAR010000001.1"/>
</dbReference>
<evidence type="ECO:0000313" key="1">
    <source>
        <dbReference type="EMBL" id="MCI4656799.1"/>
    </source>
</evidence>
<protein>
    <submittedName>
        <fullName evidence="1">Uncharacterized protein</fullName>
    </submittedName>
</protein>
<comment type="caution">
    <text evidence="1">The sequence shown here is derived from an EMBL/GenBank/DDBJ whole genome shotgun (WGS) entry which is preliminary data.</text>
</comment>
<gene>
    <name evidence="1" type="ORF">MQH31_03090</name>
</gene>
<accession>A0AA41UG19</accession>
<keyword evidence="2" id="KW-1185">Reference proteome</keyword>
<reference evidence="1" key="1">
    <citation type="submission" date="2022-03" db="EMBL/GenBank/DDBJ databases">
        <title>Cryobacterium sp. nov. strain ZS14-85, isolated from Antarctic soil.</title>
        <authorList>
            <person name="Li J."/>
            <person name="Niu G."/>
        </authorList>
    </citation>
    <scope>NUCLEOTIDE SEQUENCE</scope>
    <source>
        <strain evidence="1">ZS14-85</strain>
    </source>
</reference>
<proteinExistence type="predicted"/>
<sequence length="80" mass="9034">MSENGTYRAIFFGANPIAAGTEHELEYVNGEYAQEVTLEVEEDGEVVRRVFKLGHVTEEPISYRYVEDIHDETGEADVPN</sequence>
<evidence type="ECO:0000313" key="2">
    <source>
        <dbReference type="Proteomes" id="UP001165341"/>
    </source>
</evidence>
<name>A0AA41UG19_9MICO</name>
<dbReference type="EMBL" id="JALGAR010000001">
    <property type="protein sequence ID" value="MCI4656799.1"/>
    <property type="molecule type" value="Genomic_DNA"/>
</dbReference>
<dbReference type="AlphaFoldDB" id="A0AA41UG19"/>
<dbReference type="Proteomes" id="UP001165341">
    <property type="component" value="Unassembled WGS sequence"/>
</dbReference>
<organism evidence="1 2">
    <name type="scientific">Cryobacterium zhongshanensis</name>
    <dbReference type="NCBI Taxonomy" id="2928153"/>
    <lineage>
        <taxon>Bacteria</taxon>
        <taxon>Bacillati</taxon>
        <taxon>Actinomycetota</taxon>
        <taxon>Actinomycetes</taxon>
        <taxon>Micrococcales</taxon>
        <taxon>Microbacteriaceae</taxon>
        <taxon>Cryobacterium</taxon>
    </lineage>
</organism>